<name>A0A2T5GRZ9_9SPHN</name>
<dbReference type="InterPro" id="IPR007138">
    <property type="entry name" value="ABM_dom"/>
</dbReference>
<dbReference type="Proteomes" id="UP000244189">
    <property type="component" value="Unassembled WGS sequence"/>
</dbReference>
<protein>
    <submittedName>
        <fullName evidence="2">Heme-degrading monooxygenase HmoA</fullName>
    </submittedName>
</protein>
<evidence type="ECO:0000313" key="3">
    <source>
        <dbReference type="Proteomes" id="UP000244189"/>
    </source>
</evidence>
<gene>
    <name evidence="2" type="ORF">C8J26_0368</name>
</gene>
<dbReference type="Gene3D" id="3.30.70.100">
    <property type="match status" value="1"/>
</dbReference>
<dbReference type="PANTHER" id="PTHR37811:SF2">
    <property type="entry name" value="ABM DOMAIN-CONTAINING PROTEIN"/>
    <property type="match status" value="1"/>
</dbReference>
<keyword evidence="2" id="KW-0503">Monooxygenase</keyword>
<accession>A0A2T5GRZ9</accession>
<dbReference type="PROSITE" id="PS51725">
    <property type="entry name" value="ABM"/>
    <property type="match status" value="1"/>
</dbReference>
<dbReference type="InterPro" id="IPR011008">
    <property type="entry name" value="Dimeric_a/b-barrel"/>
</dbReference>
<dbReference type="GO" id="GO:0004497">
    <property type="term" value="F:monooxygenase activity"/>
    <property type="evidence" value="ECO:0007669"/>
    <property type="project" value="UniProtKB-KW"/>
</dbReference>
<evidence type="ECO:0000259" key="1">
    <source>
        <dbReference type="PROSITE" id="PS51725"/>
    </source>
</evidence>
<keyword evidence="3" id="KW-1185">Reference proteome</keyword>
<sequence>MQDDRTGQVAVVFVSFRNDADMTGYADAAAAMDALAAEQPGYRGVDSAREADGMGITVSYWADDEAALAWRDHPDHAAIRDRGRALWYDRYTVTVARVERAYAWARS</sequence>
<dbReference type="PANTHER" id="PTHR37811">
    <property type="entry name" value="BLL5343 PROTEIN"/>
    <property type="match status" value="1"/>
</dbReference>
<dbReference type="AlphaFoldDB" id="A0A2T5GRZ9"/>
<evidence type="ECO:0000313" key="2">
    <source>
        <dbReference type="EMBL" id="PTQ62093.1"/>
    </source>
</evidence>
<comment type="caution">
    <text evidence="2">The sequence shown here is derived from an EMBL/GenBank/DDBJ whole genome shotgun (WGS) entry which is preliminary data.</text>
</comment>
<keyword evidence="2" id="KW-0560">Oxidoreductase</keyword>
<proteinExistence type="predicted"/>
<reference evidence="2 3" key="1">
    <citation type="submission" date="2018-04" db="EMBL/GenBank/DDBJ databases">
        <title>Genomic Encyclopedia of Type Strains, Phase III (KMG-III): the genomes of soil and plant-associated and newly described type strains.</title>
        <authorList>
            <person name="Whitman W."/>
        </authorList>
    </citation>
    <scope>NUCLEOTIDE SEQUENCE [LARGE SCALE GENOMIC DNA]</scope>
    <source>
        <strain evidence="2 3">MA101b</strain>
    </source>
</reference>
<feature type="domain" description="ABM" evidence="1">
    <location>
        <begin position="8"/>
        <end position="95"/>
    </location>
</feature>
<dbReference type="SUPFAM" id="SSF54909">
    <property type="entry name" value="Dimeric alpha+beta barrel"/>
    <property type="match status" value="1"/>
</dbReference>
<dbReference type="Pfam" id="PF03992">
    <property type="entry name" value="ABM"/>
    <property type="match status" value="1"/>
</dbReference>
<organism evidence="2 3">
    <name type="scientific">Sphingomonas aurantiaca</name>
    <dbReference type="NCBI Taxonomy" id="185949"/>
    <lineage>
        <taxon>Bacteria</taxon>
        <taxon>Pseudomonadati</taxon>
        <taxon>Pseudomonadota</taxon>
        <taxon>Alphaproteobacteria</taxon>
        <taxon>Sphingomonadales</taxon>
        <taxon>Sphingomonadaceae</taxon>
        <taxon>Sphingomonas</taxon>
    </lineage>
</organism>
<dbReference type="EMBL" id="QAOG01000001">
    <property type="protein sequence ID" value="PTQ62093.1"/>
    <property type="molecule type" value="Genomic_DNA"/>
</dbReference>
<dbReference type="InterPro" id="IPR052936">
    <property type="entry name" value="Jasmonate_Hydroxylase-like"/>
</dbReference>